<evidence type="ECO:0000313" key="3">
    <source>
        <dbReference type="EMBL" id="VDN36297.1"/>
    </source>
</evidence>
<dbReference type="InterPro" id="IPR035976">
    <property type="entry name" value="Sushi/SCR/CCP_sf"/>
</dbReference>
<evidence type="ECO:0000313" key="4">
    <source>
        <dbReference type="Proteomes" id="UP000271098"/>
    </source>
</evidence>
<name>A0A183EHW6_9BILA</name>
<evidence type="ECO:0000313" key="5">
    <source>
        <dbReference type="WBParaSite" id="GPUH_0002058201-mRNA-1"/>
    </source>
</evidence>
<dbReference type="AlphaFoldDB" id="A0A183EHW6"/>
<dbReference type="EMBL" id="UYRT01090659">
    <property type="protein sequence ID" value="VDN36297.1"/>
    <property type="molecule type" value="Genomic_DNA"/>
</dbReference>
<dbReference type="WBParaSite" id="GPUH_0002058201-mRNA-1">
    <property type="protein sequence ID" value="GPUH_0002058201-mRNA-1"/>
    <property type="gene ID" value="GPUH_0002058201"/>
</dbReference>
<evidence type="ECO:0000259" key="2">
    <source>
        <dbReference type="Pfam" id="PF00084"/>
    </source>
</evidence>
<dbReference type="Proteomes" id="UP000271098">
    <property type="component" value="Unassembled WGS sequence"/>
</dbReference>
<feature type="domain" description="Sushi" evidence="2">
    <location>
        <begin position="7"/>
        <end position="40"/>
    </location>
</feature>
<evidence type="ECO:0000256" key="1">
    <source>
        <dbReference type="ARBA" id="ARBA00023157"/>
    </source>
</evidence>
<gene>
    <name evidence="3" type="ORF">GPUH_LOCUS20557</name>
</gene>
<reference evidence="3 4" key="2">
    <citation type="submission" date="2018-11" db="EMBL/GenBank/DDBJ databases">
        <authorList>
            <consortium name="Pathogen Informatics"/>
        </authorList>
    </citation>
    <scope>NUCLEOTIDE SEQUENCE [LARGE SCALE GENOMIC DNA]</scope>
</reference>
<dbReference type="SUPFAM" id="SSF57535">
    <property type="entry name" value="Complement control module/SCR domain"/>
    <property type="match status" value="1"/>
</dbReference>
<protein>
    <submittedName>
        <fullName evidence="5">Sushi domain-containing protein</fullName>
    </submittedName>
</protein>
<reference evidence="5" key="1">
    <citation type="submission" date="2016-06" db="UniProtKB">
        <authorList>
            <consortium name="WormBaseParasite"/>
        </authorList>
    </citation>
    <scope>IDENTIFICATION</scope>
</reference>
<sequence length="60" mass="5986">MMGSAANATTGTVAELHCAPGFVANGVDALICELPGWAPASSLGVCEKVSSLAEIVIILQ</sequence>
<organism evidence="5">
    <name type="scientific">Gongylonema pulchrum</name>
    <dbReference type="NCBI Taxonomy" id="637853"/>
    <lineage>
        <taxon>Eukaryota</taxon>
        <taxon>Metazoa</taxon>
        <taxon>Ecdysozoa</taxon>
        <taxon>Nematoda</taxon>
        <taxon>Chromadorea</taxon>
        <taxon>Rhabditida</taxon>
        <taxon>Spirurina</taxon>
        <taxon>Spiruromorpha</taxon>
        <taxon>Spiruroidea</taxon>
        <taxon>Gongylonematidae</taxon>
        <taxon>Gongylonema</taxon>
    </lineage>
</organism>
<proteinExistence type="predicted"/>
<keyword evidence="4" id="KW-1185">Reference proteome</keyword>
<accession>A0A183EHW6</accession>
<dbReference type="InterPro" id="IPR000436">
    <property type="entry name" value="Sushi_SCR_CCP_dom"/>
</dbReference>
<dbReference type="Pfam" id="PF00084">
    <property type="entry name" value="Sushi"/>
    <property type="match status" value="1"/>
</dbReference>
<keyword evidence="1" id="KW-1015">Disulfide bond</keyword>